<proteinExistence type="predicted"/>
<sequence>MTPLPPPPPPTPPPPPPSMAGLGFWGMEGHD</sequence>
<name>A0A0A8XYU7_ARUDO</name>
<organism evidence="2">
    <name type="scientific">Arundo donax</name>
    <name type="common">Giant reed</name>
    <name type="synonym">Donax arundinaceus</name>
    <dbReference type="NCBI Taxonomy" id="35708"/>
    <lineage>
        <taxon>Eukaryota</taxon>
        <taxon>Viridiplantae</taxon>
        <taxon>Streptophyta</taxon>
        <taxon>Embryophyta</taxon>
        <taxon>Tracheophyta</taxon>
        <taxon>Spermatophyta</taxon>
        <taxon>Magnoliopsida</taxon>
        <taxon>Liliopsida</taxon>
        <taxon>Poales</taxon>
        <taxon>Poaceae</taxon>
        <taxon>PACMAD clade</taxon>
        <taxon>Arundinoideae</taxon>
        <taxon>Arundineae</taxon>
        <taxon>Arundo</taxon>
    </lineage>
</organism>
<dbReference type="AlphaFoldDB" id="A0A0A8XYU7"/>
<feature type="region of interest" description="Disordered" evidence="1">
    <location>
        <begin position="1"/>
        <end position="31"/>
    </location>
</feature>
<dbReference type="EMBL" id="GBRH01279952">
    <property type="protein sequence ID" value="JAD17943.1"/>
    <property type="molecule type" value="Transcribed_RNA"/>
</dbReference>
<evidence type="ECO:0000256" key="1">
    <source>
        <dbReference type="SAM" id="MobiDB-lite"/>
    </source>
</evidence>
<reference evidence="2" key="2">
    <citation type="journal article" date="2015" name="Data Brief">
        <title>Shoot transcriptome of the giant reed, Arundo donax.</title>
        <authorList>
            <person name="Barrero R.A."/>
            <person name="Guerrero F.D."/>
            <person name="Moolhuijzen P."/>
            <person name="Goolsby J.A."/>
            <person name="Tidwell J."/>
            <person name="Bellgard S.E."/>
            <person name="Bellgard M.I."/>
        </authorList>
    </citation>
    <scope>NUCLEOTIDE SEQUENCE</scope>
    <source>
        <tissue evidence="2">Shoot tissue taken approximately 20 cm above the soil surface</tissue>
    </source>
</reference>
<accession>A0A0A8XYU7</accession>
<protein>
    <submittedName>
        <fullName evidence="2">Uncharacterized protein</fullName>
    </submittedName>
</protein>
<feature type="compositionally biased region" description="Pro residues" evidence="1">
    <location>
        <begin position="1"/>
        <end position="18"/>
    </location>
</feature>
<evidence type="ECO:0000313" key="2">
    <source>
        <dbReference type="EMBL" id="JAD17943.1"/>
    </source>
</evidence>
<reference evidence="2" key="1">
    <citation type="submission" date="2014-09" db="EMBL/GenBank/DDBJ databases">
        <authorList>
            <person name="Magalhaes I.L.F."/>
            <person name="Oliveira U."/>
            <person name="Santos F.R."/>
            <person name="Vidigal T.H.D.A."/>
            <person name="Brescovit A.D."/>
            <person name="Santos A.J."/>
        </authorList>
    </citation>
    <scope>NUCLEOTIDE SEQUENCE</scope>
    <source>
        <tissue evidence="2">Shoot tissue taken approximately 20 cm above the soil surface</tissue>
    </source>
</reference>